<evidence type="ECO:0000256" key="11">
    <source>
        <dbReference type="ARBA" id="ARBA00023328"/>
    </source>
</evidence>
<protein>
    <submittedName>
        <fullName evidence="14">LAQU0S03e06964g1_1</fullName>
    </submittedName>
</protein>
<evidence type="ECO:0000256" key="8">
    <source>
        <dbReference type="ARBA" id="ARBA00023054"/>
    </source>
</evidence>
<dbReference type="GO" id="GO:0031262">
    <property type="term" value="C:Ndc80 complex"/>
    <property type="evidence" value="ECO:0007669"/>
    <property type="project" value="InterPro"/>
</dbReference>
<evidence type="ECO:0000256" key="10">
    <source>
        <dbReference type="ARBA" id="ARBA00023306"/>
    </source>
</evidence>
<keyword evidence="7" id="KW-0995">Kinetochore</keyword>
<evidence type="ECO:0000256" key="2">
    <source>
        <dbReference type="ARBA" id="ARBA00004629"/>
    </source>
</evidence>
<dbReference type="PANTHER" id="PTHR21650:SF2">
    <property type="entry name" value="KINETOCHORE PROTEIN NUF2"/>
    <property type="match status" value="1"/>
</dbReference>
<evidence type="ECO:0000256" key="6">
    <source>
        <dbReference type="ARBA" id="ARBA00022776"/>
    </source>
</evidence>
<comment type="subcellular location">
    <subcellularLocation>
        <location evidence="2">Chromosome</location>
        <location evidence="2">Centromere</location>
        <location evidence="2">Kinetochore</location>
    </subcellularLocation>
    <subcellularLocation>
        <location evidence="1">Nucleus</location>
    </subcellularLocation>
</comment>
<evidence type="ECO:0000256" key="4">
    <source>
        <dbReference type="ARBA" id="ARBA00022454"/>
    </source>
</evidence>
<evidence type="ECO:0000256" key="9">
    <source>
        <dbReference type="ARBA" id="ARBA00023242"/>
    </source>
</evidence>
<accession>A0A0P1KQI7</accession>
<evidence type="ECO:0000256" key="3">
    <source>
        <dbReference type="ARBA" id="ARBA00005498"/>
    </source>
</evidence>
<name>A0A0P1KQI7_9SACH</name>
<keyword evidence="11" id="KW-0137">Centromere</keyword>
<gene>
    <name evidence="14" type="ORF">LAQU0_S03e06964g</name>
</gene>
<keyword evidence="8 12" id="KW-0175">Coiled coil</keyword>
<sequence>MNKDVFPLLDLQELVVCLQSCDFALASEENISRPTSQYVITLYKQIIDSFTGVAPDTLISDGDAATRPTSDVGGENPVYKETLRMLTLNKICFKFFQDIGVSDFNMMDLYKPDALRTQRFLSAVVNYARFREERMADCDQFMSQTESLLNQLREKFDDYNFLQQQVAKHYEVTDLAEGESLASLEANNRNLENQLKKLTQVQEAFTIDYNNYKSSKQKLMSQLENLGFELIELESQRDKLHRYSETDLSSLQESINEFTQMLHEQQNNLARMQSQYKALSKSTETFHAITLELYELLRIISTDLQESHLREIGLLELKQQLTKSEAKMNNLLTSGVMMKLSSLQSQLAMQKQRLRELEETTKRKQDENTLALQNLQREFAEEVMPEVQEIDEHVEKELVGKVINSLEKDMQALRDDFKKDSDAIDLEYSLLASHIKNYIQQMLEKIS</sequence>
<comment type="similarity">
    <text evidence="3">Belongs to the NUF2 family.</text>
</comment>
<evidence type="ECO:0000259" key="13">
    <source>
        <dbReference type="Pfam" id="PF03800"/>
    </source>
</evidence>
<dbReference type="Gene3D" id="1.10.418.60">
    <property type="entry name" value="Ncd80 complex, Nuf2 subunit"/>
    <property type="match status" value="1"/>
</dbReference>
<dbReference type="InterPro" id="IPR038275">
    <property type="entry name" value="Nuf2_N_sf"/>
</dbReference>
<evidence type="ECO:0000256" key="12">
    <source>
        <dbReference type="SAM" id="Coils"/>
    </source>
</evidence>
<dbReference type="GO" id="GO:0044877">
    <property type="term" value="F:protein-containing complex binding"/>
    <property type="evidence" value="ECO:0007669"/>
    <property type="project" value="TreeGrafter"/>
</dbReference>
<dbReference type="Pfam" id="PF03800">
    <property type="entry name" value="Nuf2"/>
    <property type="match status" value="1"/>
</dbReference>
<dbReference type="GO" id="GO:0007052">
    <property type="term" value="P:mitotic spindle organization"/>
    <property type="evidence" value="ECO:0007669"/>
    <property type="project" value="TreeGrafter"/>
</dbReference>
<dbReference type="GO" id="GO:0051301">
    <property type="term" value="P:cell division"/>
    <property type="evidence" value="ECO:0007669"/>
    <property type="project" value="UniProtKB-KW"/>
</dbReference>
<keyword evidence="6" id="KW-0498">Mitosis</keyword>
<organism evidence="14 15">
    <name type="scientific">Lachancea quebecensis</name>
    <dbReference type="NCBI Taxonomy" id="1654605"/>
    <lineage>
        <taxon>Eukaryota</taxon>
        <taxon>Fungi</taxon>
        <taxon>Dikarya</taxon>
        <taxon>Ascomycota</taxon>
        <taxon>Saccharomycotina</taxon>
        <taxon>Saccharomycetes</taxon>
        <taxon>Saccharomycetales</taxon>
        <taxon>Saccharomycetaceae</taxon>
        <taxon>Lachancea</taxon>
    </lineage>
</organism>
<dbReference type="GO" id="GO:0005634">
    <property type="term" value="C:nucleus"/>
    <property type="evidence" value="ECO:0007669"/>
    <property type="project" value="UniProtKB-SubCell"/>
</dbReference>
<feature type="coiled-coil region" evidence="12">
    <location>
        <begin position="181"/>
        <end position="282"/>
    </location>
</feature>
<keyword evidence="9" id="KW-0539">Nucleus</keyword>
<dbReference type="OrthoDB" id="8194677at2759"/>
<dbReference type="AlphaFoldDB" id="A0A0P1KQI7"/>
<keyword evidence="5" id="KW-0132">Cell division</keyword>
<dbReference type="FunFam" id="1.10.418.60:FF:000004">
    <property type="entry name" value="Nuf2p"/>
    <property type="match status" value="1"/>
</dbReference>
<evidence type="ECO:0000256" key="5">
    <source>
        <dbReference type="ARBA" id="ARBA00022618"/>
    </source>
</evidence>
<keyword evidence="4" id="KW-0158">Chromosome</keyword>
<dbReference type="EMBL" id="LN890565">
    <property type="protein sequence ID" value="CUS21628.1"/>
    <property type="molecule type" value="Genomic_DNA"/>
</dbReference>
<keyword evidence="10" id="KW-0131">Cell cycle</keyword>
<evidence type="ECO:0000256" key="1">
    <source>
        <dbReference type="ARBA" id="ARBA00004123"/>
    </source>
</evidence>
<keyword evidence="15" id="KW-1185">Reference proteome</keyword>
<proteinExistence type="inferred from homology"/>
<dbReference type="PANTHER" id="PTHR21650">
    <property type="entry name" value="MEMBRALIN/KINETOCHORE PROTEIN NUF2"/>
    <property type="match status" value="1"/>
</dbReference>
<feature type="domain" description="Kinetochore protein Nuf2 N-terminal" evidence="13">
    <location>
        <begin position="4"/>
        <end position="146"/>
    </location>
</feature>
<reference evidence="15" key="1">
    <citation type="submission" date="2015-10" db="EMBL/GenBank/DDBJ databases">
        <authorList>
            <person name="Devillers H."/>
        </authorList>
    </citation>
    <scope>NUCLEOTIDE SEQUENCE [LARGE SCALE GENOMIC DNA]</scope>
</reference>
<evidence type="ECO:0000313" key="15">
    <source>
        <dbReference type="Proteomes" id="UP000236544"/>
    </source>
</evidence>
<evidence type="ECO:0000256" key="7">
    <source>
        <dbReference type="ARBA" id="ARBA00022838"/>
    </source>
</evidence>
<dbReference type="InterPro" id="IPR005549">
    <property type="entry name" value="Kinetochore_Nuf2_N"/>
</dbReference>
<evidence type="ECO:0000313" key="14">
    <source>
        <dbReference type="EMBL" id="CUS21628.1"/>
    </source>
</evidence>
<dbReference type="GO" id="GO:0051383">
    <property type="term" value="P:kinetochore organization"/>
    <property type="evidence" value="ECO:0007669"/>
    <property type="project" value="TreeGrafter"/>
</dbReference>
<dbReference type="Proteomes" id="UP000236544">
    <property type="component" value="Unassembled WGS sequence"/>
</dbReference>
<dbReference type="GO" id="GO:0045132">
    <property type="term" value="P:meiotic chromosome segregation"/>
    <property type="evidence" value="ECO:0007669"/>
    <property type="project" value="TreeGrafter"/>
</dbReference>
<feature type="coiled-coil region" evidence="12">
    <location>
        <begin position="314"/>
        <end position="374"/>
    </location>
</feature>
<dbReference type="GO" id="GO:0051315">
    <property type="term" value="P:attachment of mitotic spindle microtubules to kinetochore"/>
    <property type="evidence" value="ECO:0007669"/>
    <property type="project" value="TreeGrafter"/>
</dbReference>